<keyword evidence="1" id="KW-0805">Transcription regulation</keyword>
<evidence type="ECO:0000259" key="4">
    <source>
        <dbReference type="PROSITE" id="PS50943"/>
    </source>
</evidence>
<dbReference type="AlphaFoldDB" id="A0A6M5YIR9"/>
<dbReference type="Gene3D" id="1.10.260.40">
    <property type="entry name" value="lambda repressor-like DNA-binding domains"/>
    <property type="match status" value="1"/>
</dbReference>
<accession>A0A6M5YIR9</accession>
<dbReference type="GO" id="GO:0003700">
    <property type="term" value="F:DNA-binding transcription factor activity"/>
    <property type="evidence" value="ECO:0007669"/>
    <property type="project" value="TreeGrafter"/>
</dbReference>
<evidence type="ECO:0000256" key="1">
    <source>
        <dbReference type="ARBA" id="ARBA00023015"/>
    </source>
</evidence>
<dbReference type="EMBL" id="CP053452">
    <property type="protein sequence ID" value="QJW93143.1"/>
    <property type="molecule type" value="Genomic_DNA"/>
</dbReference>
<reference evidence="6" key="1">
    <citation type="submission" date="2020-05" db="EMBL/GenBank/DDBJ databases">
        <title>Frigoriglobus tundricola gen. nov., sp. nov., a psychrotolerant cellulolytic planctomycete of the family Gemmataceae with two divergent copies of 16S rRNA gene.</title>
        <authorList>
            <person name="Kulichevskaya I.S."/>
            <person name="Ivanova A.A."/>
            <person name="Naumoff D.G."/>
            <person name="Beletsky A.V."/>
            <person name="Rijpstra W.I.C."/>
            <person name="Sinninghe Damste J.S."/>
            <person name="Mardanov A.V."/>
            <person name="Ravin N.V."/>
            <person name="Dedysh S.N."/>
        </authorList>
    </citation>
    <scope>NUCLEOTIDE SEQUENCE [LARGE SCALE GENOMIC DNA]</scope>
    <source>
        <strain evidence="6">PL17</strain>
    </source>
</reference>
<gene>
    <name evidence="5" type="ORF">FTUN_0648</name>
</gene>
<evidence type="ECO:0000256" key="2">
    <source>
        <dbReference type="ARBA" id="ARBA00023125"/>
    </source>
</evidence>
<dbReference type="SUPFAM" id="SSF47413">
    <property type="entry name" value="lambda repressor-like DNA-binding domains"/>
    <property type="match status" value="1"/>
</dbReference>
<dbReference type="PANTHER" id="PTHR46797">
    <property type="entry name" value="HTH-TYPE TRANSCRIPTIONAL REGULATOR"/>
    <property type="match status" value="1"/>
</dbReference>
<dbReference type="PANTHER" id="PTHR46797:SF23">
    <property type="entry name" value="HTH-TYPE TRANSCRIPTIONAL REGULATOR SUTR"/>
    <property type="match status" value="1"/>
</dbReference>
<dbReference type="Proteomes" id="UP000503447">
    <property type="component" value="Chromosome"/>
</dbReference>
<proteinExistence type="predicted"/>
<evidence type="ECO:0000313" key="6">
    <source>
        <dbReference type="Proteomes" id="UP000503447"/>
    </source>
</evidence>
<dbReference type="InterPro" id="IPR050807">
    <property type="entry name" value="TransReg_Diox_bact_type"/>
</dbReference>
<dbReference type="GO" id="GO:0003677">
    <property type="term" value="F:DNA binding"/>
    <property type="evidence" value="ECO:0007669"/>
    <property type="project" value="UniProtKB-KW"/>
</dbReference>
<keyword evidence="3" id="KW-0804">Transcription</keyword>
<dbReference type="KEGG" id="ftj:FTUN_0648"/>
<dbReference type="SMART" id="SM00530">
    <property type="entry name" value="HTH_XRE"/>
    <property type="match status" value="1"/>
</dbReference>
<dbReference type="PROSITE" id="PS50943">
    <property type="entry name" value="HTH_CROC1"/>
    <property type="match status" value="1"/>
</dbReference>
<organism evidence="5 6">
    <name type="scientific">Frigoriglobus tundricola</name>
    <dbReference type="NCBI Taxonomy" id="2774151"/>
    <lineage>
        <taxon>Bacteria</taxon>
        <taxon>Pseudomonadati</taxon>
        <taxon>Planctomycetota</taxon>
        <taxon>Planctomycetia</taxon>
        <taxon>Gemmatales</taxon>
        <taxon>Gemmataceae</taxon>
        <taxon>Frigoriglobus</taxon>
    </lineage>
</organism>
<keyword evidence="6" id="KW-1185">Reference proteome</keyword>
<dbReference type="InterPro" id="IPR010982">
    <property type="entry name" value="Lambda_DNA-bd_dom_sf"/>
</dbReference>
<dbReference type="CDD" id="cd00093">
    <property type="entry name" value="HTH_XRE"/>
    <property type="match status" value="1"/>
</dbReference>
<dbReference type="InterPro" id="IPR001387">
    <property type="entry name" value="Cro/C1-type_HTH"/>
</dbReference>
<dbReference type="Pfam" id="PF13560">
    <property type="entry name" value="HTH_31"/>
    <property type="match status" value="1"/>
</dbReference>
<evidence type="ECO:0000313" key="5">
    <source>
        <dbReference type="EMBL" id="QJW93143.1"/>
    </source>
</evidence>
<name>A0A6M5YIR9_9BACT</name>
<sequence length="98" mass="10565">MDQENANVQIQGMADADVKVLFGRRVRQLRKAKGVSQEAFAHSVKIDRSYFGSIERGERNVSLDNICLIAEGLGVAPAQLLTFDSLPDPESSTGTTGA</sequence>
<dbReference type="GO" id="GO:0005829">
    <property type="term" value="C:cytosol"/>
    <property type="evidence" value="ECO:0007669"/>
    <property type="project" value="TreeGrafter"/>
</dbReference>
<protein>
    <recommendedName>
        <fullName evidence="4">HTH cro/C1-type domain-containing protein</fullName>
    </recommendedName>
</protein>
<keyword evidence="2" id="KW-0238">DNA-binding</keyword>
<evidence type="ECO:0000256" key="3">
    <source>
        <dbReference type="ARBA" id="ARBA00023163"/>
    </source>
</evidence>
<feature type="domain" description="HTH cro/C1-type" evidence="4">
    <location>
        <begin position="26"/>
        <end position="80"/>
    </location>
</feature>